<protein>
    <submittedName>
        <fullName evidence="1">Uncharacterized protein</fullName>
    </submittedName>
</protein>
<gene>
    <name evidence="1" type="ORF">BO66DRAFT_33299</name>
</gene>
<keyword evidence="2" id="KW-1185">Reference proteome</keyword>
<proteinExistence type="predicted"/>
<name>A0ACD1HEX1_9EURO</name>
<reference evidence="1" key="1">
    <citation type="submission" date="2018-02" db="EMBL/GenBank/DDBJ databases">
        <title>The genomes of Aspergillus section Nigri reveals drivers in fungal speciation.</title>
        <authorList>
            <consortium name="DOE Joint Genome Institute"/>
            <person name="Vesth T.C."/>
            <person name="Nybo J."/>
            <person name="Theobald S."/>
            <person name="Brandl J."/>
            <person name="Frisvad J.C."/>
            <person name="Nielsen K.F."/>
            <person name="Lyhne E.K."/>
            <person name="Kogle M.E."/>
            <person name="Kuo A."/>
            <person name="Riley R."/>
            <person name="Clum A."/>
            <person name="Nolan M."/>
            <person name="Lipzen A."/>
            <person name="Salamov A."/>
            <person name="Henrissat B."/>
            <person name="Wiebenga A."/>
            <person name="De vries R.P."/>
            <person name="Grigoriev I.V."/>
            <person name="Mortensen U.H."/>
            <person name="Andersen M.R."/>
            <person name="Baker S.E."/>
        </authorList>
    </citation>
    <scope>NUCLEOTIDE SEQUENCE</scope>
    <source>
        <strain evidence="1">CBS 121060</strain>
    </source>
</reference>
<sequence>MGTVCGSTDSPGMATDPGFLTSWMDPPSPRQTLGGFLRSCDRQGKLDRASLLDGVGLGLLLLLICCRCWFIYWCNLGSMTPILHIDTKEKYLKISIASHLPAFPNRSPQNQLPSNVQFR</sequence>
<accession>A0ACD1HEX1</accession>
<organism evidence="1 2">
    <name type="scientific">Aspergillus aculeatinus CBS 121060</name>
    <dbReference type="NCBI Taxonomy" id="1448322"/>
    <lineage>
        <taxon>Eukaryota</taxon>
        <taxon>Fungi</taxon>
        <taxon>Dikarya</taxon>
        <taxon>Ascomycota</taxon>
        <taxon>Pezizomycotina</taxon>
        <taxon>Eurotiomycetes</taxon>
        <taxon>Eurotiomycetidae</taxon>
        <taxon>Eurotiales</taxon>
        <taxon>Aspergillaceae</taxon>
        <taxon>Aspergillus</taxon>
        <taxon>Aspergillus subgen. Circumdati</taxon>
    </lineage>
</organism>
<dbReference type="Proteomes" id="UP000249661">
    <property type="component" value="Unassembled WGS sequence"/>
</dbReference>
<evidence type="ECO:0000313" key="1">
    <source>
        <dbReference type="EMBL" id="RAH72336.1"/>
    </source>
</evidence>
<dbReference type="EMBL" id="KZ824944">
    <property type="protein sequence ID" value="RAH72336.1"/>
    <property type="molecule type" value="Genomic_DNA"/>
</dbReference>
<evidence type="ECO:0000313" key="2">
    <source>
        <dbReference type="Proteomes" id="UP000249661"/>
    </source>
</evidence>